<evidence type="ECO:0000313" key="16">
    <source>
        <dbReference type="Proteomes" id="UP000239047"/>
    </source>
</evidence>
<dbReference type="PROSITE" id="PS50885">
    <property type="entry name" value="HAMP"/>
    <property type="match status" value="1"/>
</dbReference>
<feature type="transmembrane region" description="Helical" evidence="12">
    <location>
        <begin position="277"/>
        <end position="300"/>
    </location>
</feature>
<evidence type="ECO:0000256" key="5">
    <source>
        <dbReference type="ARBA" id="ARBA00022553"/>
    </source>
</evidence>
<dbReference type="InterPro" id="IPR005467">
    <property type="entry name" value="His_kinase_dom"/>
</dbReference>
<keyword evidence="16" id="KW-1185">Reference proteome</keyword>
<dbReference type="PANTHER" id="PTHR34220">
    <property type="entry name" value="SENSOR HISTIDINE KINASE YPDA"/>
    <property type="match status" value="1"/>
</dbReference>
<protein>
    <recommendedName>
        <fullName evidence="3">histidine kinase</fullName>
        <ecNumber evidence="3">2.7.13.3</ecNumber>
    </recommendedName>
</protein>
<evidence type="ECO:0000256" key="4">
    <source>
        <dbReference type="ARBA" id="ARBA00022475"/>
    </source>
</evidence>
<keyword evidence="9" id="KW-0067">ATP-binding</keyword>
<keyword evidence="5" id="KW-0597">Phosphoprotein</keyword>
<dbReference type="SUPFAM" id="SSF55874">
    <property type="entry name" value="ATPase domain of HSP90 chaperone/DNA topoisomerase II/histidine kinase"/>
    <property type="match status" value="1"/>
</dbReference>
<dbReference type="PANTHER" id="PTHR34220:SF7">
    <property type="entry name" value="SENSOR HISTIDINE KINASE YPDA"/>
    <property type="match status" value="1"/>
</dbReference>
<accession>A0A2S5GBE3</accession>
<gene>
    <name evidence="15" type="ORF">C4B60_11680</name>
</gene>
<evidence type="ECO:0000256" key="12">
    <source>
        <dbReference type="SAM" id="Phobius"/>
    </source>
</evidence>
<dbReference type="AlphaFoldDB" id="A0A2S5GBE3"/>
<feature type="domain" description="HAMP" evidence="14">
    <location>
        <begin position="302"/>
        <end position="354"/>
    </location>
</feature>
<evidence type="ECO:0000256" key="3">
    <source>
        <dbReference type="ARBA" id="ARBA00012438"/>
    </source>
</evidence>
<proteinExistence type="predicted"/>
<organism evidence="15 16">
    <name type="scientific">Jeotgalibacillus proteolyticus</name>
    <dbReference type="NCBI Taxonomy" id="2082395"/>
    <lineage>
        <taxon>Bacteria</taxon>
        <taxon>Bacillati</taxon>
        <taxon>Bacillota</taxon>
        <taxon>Bacilli</taxon>
        <taxon>Bacillales</taxon>
        <taxon>Caryophanaceae</taxon>
        <taxon>Jeotgalibacillus</taxon>
    </lineage>
</organism>
<dbReference type="GO" id="GO:0005886">
    <property type="term" value="C:plasma membrane"/>
    <property type="evidence" value="ECO:0007669"/>
    <property type="project" value="UniProtKB-SubCell"/>
</dbReference>
<dbReference type="Proteomes" id="UP000239047">
    <property type="component" value="Unassembled WGS sequence"/>
</dbReference>
<dbReference type="InterPro" id="IPR003594">
    <property type="entry name" value="HATPase_dom"/>
</dbReference>
<dbReference type="InterPro" id="IPR003660">
    <property type="entry name" value="HAMP_dom"/>
</dbReference>
<keyword evidence="6" id="KW-0808">Transferase</keyword>
<reference evidence="15 16" key="1">
    <citation type="submission" date="2018-02" db="EMBL/GenBank/DDBJ databases">
        <title>Jeotgalibacillus proteolyticum sp. nov. a protease producing bacterium isolated from ocean sediments of Laizhou Bay.</title>
        <authorList>
            <person name="Li Y."/>
        </authorList>
    </citation>
    <scope>NUCLEOTIDE SEQUENCE [LARGE SCALE GENOMIC DNA]</scope>
    <source>
        <strain evidence="15 16">22-7</strain>
    </source>
</reference>
<evidence type="ECO:0000256" key="11">
    <source>
        <dbReference type="ARBA" id="ARBA00023136"/>
    </source>
</evidence>
<dbReference type="CDD" id="cd06225">
    <property type="entry name" value="HAMP"/>
    <property type="match status" value="1"/>
</dbReference>
<dbReference type="Pfam" id="PF02518">
    <property type="entry name" value="HATPase_c"/>
    <property type="match status" value="1"/>
</dbReference>
<sequence>MKAHLAKYNTLRNQILVVFLAVMTIVLSFVAIMTYHFGGTLIKDNAEIQLQQTAVQASGRMDTLYKQIDLLTTQAATNPAIQQLLYRLAEGEEATFQQRQSLLTIGNTFQAYSDGIQSFELYSAQNERLFPIDDTSLLDRVDWKWVEEAERAKGRQIWVGNDPDFPDSLLAIRRVSLVDRSFSSGGYLVVRIDPAYFSFSDGTNGNASEDYKILLDSNDQVITSNYDEPILPLLNQHSQTVQMNGQDYILVQETSAITGWRVAIATPVQALTAGTSILGTIIFISAALGLVIFSISSYLFSTVITNPIQKLTKTMKKAREGELYPITADPSTAEINELNLSYNQMVEHTNYLIRMVYEKELIRNQAELKALQAQINPHFLFNTLNALYWLLEDKEEEELADHVLAMSELFRYTISGPKKDEWVTLKTELDHVERYMQLMKMRVGKRLEWNISLPKSYESVKIPKLIIQPIVENAIMHGIENKPGKGHVTITVVPSMRSSSLILSVEDDGPGMPKHVLRAIQNSMETEGISSVKGNGVAVANVHKRLKLHFEGHENNGLEIKSEMGKGTSVSFELPYFTGMRKFYEQ</sequence>
<evidence type="ECO:0000256" key="1">
    <source>
        <dbReference type="ARBA" id="ARBA00000085"/>
    </source>
</evidence>
<comment type="catalytic activity">
    <reaction evidence="1">
        <text>ATP + protein L-histidine = ADP + protein N-phospho-L-histidine.</text>
        <dbReference type="EC" id="2.7.13.3"/>
    </reaction>
</comment>
<comment type="subcellular location">
    <subcellularLocation>
        <location evidence="2">Cell membrane</location>
        <topology evidence="2">Multi-pass membrane protein</topology>
    </subcellularLocation>
</comment>
<name>A0A2S5GBE3_9BACL</name>
<evidence type="ECO:0000256" key="6">
    <source>
        <dbReference type="ARBA" id="ARBA00022679"/>
    </source>
</evidence>
<dbReference type="SMART" id="SM00304">
    <property type="entry name" value="HAMP"/>
    <property type="match status" value="1"/>
</dbReference>
<dbReference type="Gene3D" id="3.30.565.10">
    <property type="entry name" value="Histidine kinase-like ATPase, C-terminal domain"/>
    <property type="match status" value="1"/>
</dbReference>
<dbReference type="EMBL" id="PREZ01000004">
    <property type="protein sequence ID" value="PPA70235.1"/>
    <property type="molecule type" value="Genomic_DNA"/>
</dbReference>
<dbReference type="PROSITE" id="PS50109">
    <property type="entry name" value="HIS_KIN"/>
    <property type="match status" value="1"/>
</dbReference>
<dbReference type="Gene3D" id="6.10.340.10">
    <property type="match status" value="1"/>
</dbReference>
<dbReference type="EC" id="2.7.13.3" evidence="3"/>
<evidence type="ECO:0000259" key="14">
    <source>
        <dbReference type="PROSITE" id="PS50885"/>
    </source>
</evidence>
<dbReference type="InterPro" id="IPR050640">
    <property type="entry name" value="Bact_2-comp_sensor_kinase"/>
</dbReference>
<evidence type="ECO:0000259" key="13">
    <source>
        <dbReference type="PROSITE" id="PS50109"/>
    </source>
</evidence>
<evidence type="ECO:0000256" key="7">
    <source>
        <dbReference type="ARBA" id="ARBA00022741"/>
    </source>
</evidence>
<dbReference type="RefSeq" id="WP_104058185.1">
    <property type="nucleotide sequence ID" value="NZ_PREZ01000004.1"/>
</dbReference>
<evidence type="ECO:0000256" key="10">
    <source>
        <dbReference type="ARBA" id="ARBA00023012"/>
    </source>
</evidence>
<keyword evidence="11 12" id="KW-0472">Membrane</keyword>
<dbReference type="InterPro" id="IPR010559">
    <property type="entry name" value="Sig_transdc_His_kin_internal"/>
</dbReference>
<keyword evidence="7" id="KW-0547">Nucleotide-binding</keyword>
<evidence type="ECO:0000256" key="8">
    <source>
        <dbReference type="ARBA" id="ARBA00022777"/>
    </source>
</evidence>
<keyword evidence="4" id="KW-1003">Cell membrane</keyword>
<evidence type="ECO:0000256" key="2">
    <source>
        <dbReference type="ARBA" id="ARBA00004651"/>
    </source>
</evidence>
<dbReference type="GO" id="GO:0005524">
    <property type="term" value="F:ATP binding"/>
    <property type="evidence" value="ECO:0007669"/>
    <property type="project" value="UniProtKB-KW"/>
</dbReference>
<dbReference type="Pfam" id="PF06580">
    <property type="entry name" value="His_kinase"/>
    <property type="match status" value="1"/>
</dbReference>
<keyword evidence="12" id="KW-1133">Transmembrane helix</keyword>
<dbReference type="OrthoDB" id="9776552at2"/>
<dbReference type="SMART" id="SM00387">
    <property type="entry name" value="HATPase_c"/>
    <property type="match status" value="1"/>
</dbReference>
<comment type="caution">
    <text evidence="15">The sequence shown here is derived from an EMBL/GenBank/DDBJ whole genome shotgun (WGS) entry which is preliminary data.</text>
</comment>
<keyword evidence="8 15" id="KW-0418">Kinase</keyword>
<feature type="domain" description="Histidine kinase" evidence="13">
    <location>
        <begin position="375"/>
        <end position="578"/>
    </location>
</feature>
<dbReference type="InterPro" id="IPR036890">
    <property type="entry name" value="HATPase_C_sf"/>
</dbReference>
<feature type="transmembrane region" description="Helical" evidence="12">
    <location>
        <begin position="15"/>
        <end position="35"/>
    </location>
</feature>
<evidence type="ECO:0000313" key="15">
    <source>
        <dbReference type="EMBL" id="PPA70235.1"/>
    </source>
</evidence>
<keyword evidence="10" id="KW-0902">Two-component regulatory system</keyword>
<dbReference type="GO" id="GO:0000155">
    <property type="term" value="F:phosphorelay sensor kinase activity"/>
    <property type="evidence" value="ECO:0007669"/>
    <property type="project" value="InterPro"/>
</dbReference>
<keyword evidence="12" id="KW-0812">Transmembrane</keyword>
<evidence type="ECO:0000256" key="9">
    <source>
        <dbReference type="ARBA" id="ARBA00022840"/>
    </source>
</evidence>